<proteinExistence type="predicted"/>
<feature type="domain" description="Polymerase/histidinol phosphatase N-terminal" evidence="1">
    <location>
        <begin position="3"/>
        <end position="68"/>
    </location>
</feature>
<protein>
    <submittedName>
        <fullName evidence="2">PHP domain-containing protein</fullName>
    </submittedName>
</protein>
<name>A0A927GW68_9GAMM</name>
<evidence type="ECO:0000313" key="3">
    <source>
        <dbReference type="Proteomes" id="UP000610558"/>
    </source>
</evidence>
<dbReference type="GO" id="GO:0004534">
    <property type="term" value="F:5'-3' RNA exonuclease activity"/>
    <property type="evidence" value="ECO:0007669"/>
    <property type="project" value="TreeGrafter"/>
</dbReference>
<dbReference type="InterPro" id="IPR003141">
    <property type="entry name" value="Pol/His_phosphatase_N"/>
</dbReference>
<dbReference type="CDD" id="cd07438">
    <property type="entry name" value="PHP_HisPPase_AMP"/>
    <property type="match status" value="1"/>
</dbReference>
<dbReference type="EMBL" id="JACXLD010000004">
    <property type="protein sequence ID" value="MBD2859130.1"/>
    <property type="molecule type" value="Genomic_DNA"/>
</dbReference>
<comment type="caution">
    <text evidence="2">The sequence shown here is derived from an EMBL/GenBank/DDBJ whole genome shotgun (WGS) entry which is preliminary data.</text>
</comment>
<dbReference type="Proteomes" id="UP000610558">
    <property type="component" value="Unassembled WGS sequence"/>
</dbReference>
<dbReference type="PANTHER" id="PTHR42924:SF3">
    <property type="entry name" value="POLYMERASE_HISTIDINOL PHOSPHATASE N-TERMINAL DOMAIN-CONTAINING PROTEIN"/>
    <property type="match status" value="1"/>
</dbReference>
<accession>A0A927GW68</accession>
<keyword evidence="3" id="KW-1185">Reference proteome</keyword>
<dbReference type="SUPFAM" id="SSF89550">
    <property type="entry name" value="PHP domain-like"/>
    <property type="match status" value="1"/>
</dbReference>
<dbReference type="InterPro" id="IPR004013">
    <property type="entry name" value="PHP_dom"/>
</dbReference>
<organism evidence="2 3">
    <name type="scientific">Spongiibacter pelagi</name>
    <dbReference type="NCBI Taxonomy" id="2760804"/>
    <lineage>
        <taxon>Bacteria</taxon>
        <taxon>Pseudomonadati</taxon>
        <taxon>Pseudomonadota</taxon>
        <taxon>Gammaproteobacteria</taxon>
        <taxon>Cellvibrionales</taxon>
        <taxon>Spongiibacteraceae</taxon>
        <taxon>Spongiibacter</taxon>
    </lineage>
</organism>
<dbReference type="Gene3D" id="3.20.20.140">
    <property type="entry name" value="Metal-dependent hydrolases"/>
    <property type="match status" value="1"/>
</dbReference>
<reference evidence="2" key="1">
    <citation type="submission" date="2020-09" db="EMBL/GenBank/DDBJ databases">
        <authorList>
            <person name="Yoon J.-W."/>
        </authorList>
    </citation>
    <scope>NUCLEOTIDE SEQUENCE</scope>
    <source>
        <strain evidence="2">KMU-158</strain>
    </source>
</reference>
<dbReference type="PANTHER" id="PTHR42924">
    <property type="entry name" value="EXONUCLEASE"/>
    <property type="match status" value="1"/>
</dbReference>
<dbReference type="SMART" id="SM00481">
    <property type="entry name" value="POLIIIAc"/>
    <property type="match status" value="1"/>
</dbReference>
<dbReference type="InterPro" id="IPR016195">
    <property type="entry name" value="Pol/histidinol_Pase-like"/>
</dbReference>
<dbReference type="InterPro" id="IPR052018">
    <property type="entry name" value="PHP_domain"/>
</dbReference>
<dbReference type="Pfam" id="PF02811">
    <property type="entry name" value="PHP"/>
    <property type="match status" value="1"/>
</dbReference>
<dbReference type="Gene3D" id="1.10.150.650">
    <property type="match status" value="1"/>
</dbReference>
<dbReference type="GO" id="GO:0035312">
    <property type="term" value="F:5'-3' DNA exonuclease activity"/>
    <property type="evidence" value="ECO:0007669"/>
    <property type="project" value="TreeGrafter"/>
</dbReference>
<evidence type="ECO:0000313" key="2">
    <source>
        <dbReference type="EMBL" id="MBD2859130.1"/>
    </source>
</evidence>
<dbReference type="AlphaFoldDB" id="A0A927GW68"/>
<sequence>MLVDLHCHTTASDGSLSPAELVARAYERGVRLLSITDHDTLGAYDALEFAEQYPDLNIIPGVEFSCNWSGVNVHILGLGVDIEHPALKAAVAEQVEARTERGREIARRLAKKGMPGAHEAVLEMAKGRAVGRPDFARFLVENKHVSSMNDAFDRYLGAGKIGDVKAMWPELGKVVHWIAESGGQAVVAHPMHYKMTNAKLRRMLTEFVAAGGAGIEVCNGRQAEQEVSYLRELCRHFGLRASVGSDFHNPNNWLDLGCEPNLVGSCEPVWARWSAATALGLS</sequence>
<evidence type="ECO:0000259" key="1">
    <source>
        <dbReference type="SMART" id="SM00481"/>
    </source>
</evidence>
<gene>
    <name evidence="2" type="ORF">IB286_08930</name>
</gene>